<dbReference type="EMBL" id="AACS02000003">
    <property type="protein sequence ID" value="EAU91848.1"/>
    <property type="molecule type" value="Genomic_DNA"/>
</dbReference>
<evidence type="ECO:0000256" key="3">
    <source>
        <dbReference type="ARBA" id="ARBA00022833"/>
    </source>
</evidence>
<accession>A8N537</accession>
<gene>
    <name evidence="6" type="ORF">CC1G_04615</name>
</gene>
<keyword evidence="2 4" id="KW-0863">Zinc-finger</keyword>
<dbReference type="GeneID" id="6006364"/>
<dbReference type="InterPro" id="IPR002893">
    <property type="entry name" value="Znf_MYND"/>
</dbReference>
<comment type="caution">
    <text evidence="6">The sequence shown here is derived from an EMBL/GenBank/DDBJ whole genome shotgun (WGS) entry which is preliminary data.</text>
</comment>
<dbReference type="AlphaFoldDB" id="A8N537"/>
<dbReference type="Proteomes" id="UP000001861">
    <property type="component" value="Unassembled WGS sequence"/>
</dbReference>
<keyword evidence="3" id="KW-0862">Zinc</keyword>
<dbReference type="Gene3D" id="6.10.140.2220">
    <property type="match status" value="1"/>
</dbReference>
<dbReference type="PROSITE" id="PS50865">
    <property type="entry name" value="ZF_MYND_2"/>
    <property type="match status" value="1"/>
</dbReference>
<protein>
    <recommendedName>
        <fullName evidence="5">MYND-type domain-containing protein</fullName>
    </recommendedName>
</protein>
<dbReference type="KEGG" id="cci:CC1G_04615"/>
<evidence type="ECO:0000256" key="4">
    <source>
        <dbReference type="PROSITE-ProRule" id="PRU00134"/>
    </source>
</evidence>
<reference evidence="6 7" key="1">
    <citation type="journal article" date="2010" name="Proc. Natl. Acad. Sci. U.S.A.">
        <title>Insights into evolution of multicellular fungi from the assembled chromosomes of the mushroom Coprinopsis cinerea (Coprinus cinereus).</title>
        <authorList>
            <person name="Stajich J.E."/>
            <person name="Wilke S.K."/>
            <person name="Ahren D."/>
            <person name="Au C.H."/>
            <person name="Birren B.W."/>
            <person name="Borodovsky M."/>
            <person name="Burns C."/>
            <person name="Canback B."/>
            <person name="Casselton L.A."/>
            <person name="Cheng C.K."/>
            <person name="Deng J."/>
            <person name="Dietrich F.S."/>
            <person name="Fargo D.C."/>
            <person name="Farman M.L."/>
            <person name="Gathman A.C."/>
            <person name="Goldberg J."/>
            <person name="Guigo R."/>
            <person name="Hoegger P.J."/>
            <person name="Hooker J.B."/>
            <person name="Huggins A."/>
            <person name="James T.Y."/>
            <person name="Kamada T."/>
            <person name="Kilaru S."/>
            <person name="Kodira C."/>
            <person name="Kues U."/>
            <person name="Kupfer D."/>
            <person name="Kwan H.S."/>
            <person name="Lomsadze A."/>
            <person name="Li W."/>
            <person name="Lilly W.W."/>
            <person name="Ma L.J."/>
            <person name="Mackey A.J."/>
            <person name="Manning G."/>
            <person name="Martin F."/>
            <person name="Muraguchi H."/>
            <person name="Natvig D.O."/>
            <person name="Palmerini H."/>
            <person name="Ramesh M.A."/>
            <person name="Rehmeyer C.J."/>
            <person name="Roe B.A."/>
            <person name="Shenoy N."/>
            <person name="Stanke M."/>
            <person name="Ter-Hovhannisyan V."/>
            <person name="Tunlid A."/>
            <person name="Velagapudi R."/>
            <person name="Vision T.J."/>
            <person name="Zeng Q."/>
            <person name="Zolan M.E."/>
            <person name="Pukkila P.J."/>
        </authorList>
    </citation>
    <scope>NUCLEOTIDE SEQUENCE [LARGE SCALE GENOMIC DNA]</scope>
    <source>
        <strain evidence="7">Okayama-7 / 130 / ATCC MYA-4618 / FGSC 9003</strain>
    </source>
</reference>
<evidence type="ECO:0000256" key="1">
    <source>
        <dbReference type="ARBA" id="ARBA00022723"/>
    </source>
</evidence>
<keyword evidence="7" id="KW-1185">Reference proteome</keyword>
<dbReference type="OrthoDB" id="3007465at2759"/>
<dbReference type="RefSeq" id="XP_001829926.1">
    <property type="nucleotide sequence ID" value="XM_001829874.1"/>
</dbReference>
<name>A8N537_COPC7</name>
<feature type="domain" description="MYND-type" evidence="5">
    <location>
        <begin position="27"/>
        <end position="66"/>
    </location>
</feature>
<evidence type="ECO:0000256" key="2">
    <source>
        <dbReference type="ARBA" id="ARBA00022771"/>
    </source>
</evidence>
<dbReference type="OMA" id="YINVITM"/>
<dbReference type="InParanoid" id="A8N537"/>
<dbReference type="VEuPathDB" id="FungiDB:CC1G_04615"/>
<dbReference type="SUPFAM" id="SSF144232">
    <property type="entry name" value="HIT/MYND zinc finger-like"/>
    <property type="match status" value="1"/>
</dbReference>
<evidence type="ECO:0000313" key="6">
    <source>
        <dbReference type="EMBL" id="EAU91848.1"/>
    </source>
</evidence>
<proteinExistence type="predicted"/>
<dbReference type="GO" id="GO:0008270">
    <property type="term" value="F:zinc ion binding"/>
    <property type="evidence" value="ECO:0007669"/>
    <property type="project" value="UniProtKB-KW"/>
</dbReference>
<evidence type="ECO:0000259" key="5">
    <source>
        <dbReference type="PROSITE" id="PS50865"/>
    </source>
</evidence>
<sequence>MSTSNTTQDNAVLPAPKPSGYCEFDDCPDADEGAAAKSRCSVCKDYSYCSQKCQKLHWKQHHKWGCSSLVVEKDKAFLEPDPEELKKLEDVVVRWHAAFEKLPRETPSSRAWKASSLPESQELLQLEIPSGSSYTRLPPDHTTYPFRLPLTLIARRFTSEMLSSLTPEARTVLGGYITTCGHNPPKPHFTKVYGPKVVEKPADLAPGEYNFWMTLAPYVAFQDFKVCKFGEEWAKRMRALATARVFLWDDRNLNGRK</sequence>
<organism evidence="6 7">
    <name type="scientific">Coprinopsis cinerea (strain Okayama-7 / 130 / ATCC MYA-4618 / FGSC 9003)</name>
    <name type="common">Inky cap fungus</name>
    <name type="synonym">Hormographiella aspergillata</name>
    <dbReference type="NCBI Taxonomy" id="240176"/>
    <lineage>
        <taxon>Eukaryota</taxon>
        <taxon>Fungi</taxon>
        <taxon>Dikarya</taxon>
        <taxon>Basidiomycota</taxon>
        <taxon>Agaricomycotina</taxon>
        <taxon>Agaricomycetes</taxon>
        <taxon>Agaricomycetidae</taxon>
        <taxon>Agaricales</taxon>
        <taxon>Agaricineae</taxon>
        <taxon>Psathyrellaceae</taxon>
        <taxon>Coprinopsis</taxon>
    </lineage>
</organism>
<dbReference type="Pfam" id="PF01753">
    <property type="entry name" value="zf-MYND"/>
    <property type="match status" value="1"/>
</dbReference>
<evidence type="ECO:0000313" key="7">
    <source>
        <dbReference type="Proteomes" id="UP000001861"/>
    </source>
</evidence>
<keyword evidence="1" id="KW-0479">Metal-binding</keyword>